<evidence type="ECO:0000256" key="2">
    <source>
        <dbReference type="ARBA" id="ARBA00022741"/>
    </source>
</evidence>
<comment type="caution">
    <text evidence="10">The sequence shown here is derived from an EMBL/GenBank/DDBJ whole genome shotgun (WGS) entry which is preliminary data.</text>
</comment>
<evidence type="ECO:0000313" key="10">
    <source>
        <dbReference type="EMBL" id="GLB42340.1"/>
    </source>
</evidence>
<organism evidence="10 11">
    <name type="scientific">Lyophyllum shimeji</name>
    <name type="common">Hon-shimeji</name>
    <name type="synonym">Tricholoma shimeji</name>
    <dbReference type="NCBI Taxonomy" id="47721"/>
    <lineage>
        <taxon>Eukaryota</taxon>
        <taxon>Fungi</taxon>
        <taxon>Dikarya</taxon>
        <taxon>Basidiomycota</taxon>
        <taxon>Agaricomycotina</taxon>
        <taxon>Agaricomycetes</taxon>
        <taxon>Agaricomycetidae</taxon>
        <taxon>Agaricales</taxon>
        <taxon>Tricholomatineae</taxon>
        <taxon>Lyophyllaceae</taxon>
        <taxon>Lyophyllum</taxon>
    </lineage>
</organism>
<dbReference type="InterPro" id="IPR052093">
    <property type="entry name" value="HR_Repair_Mediator"/>
</dbReference>
<evidence type="ECO:0000256" key="4">
    <source>
        <dbReference type="ARBA" id="ARBA00022840"/>
    </source>
</evidence>
<evidence type="ECO:0000256" key="1">
    <source>
        <dbReference type="ARBA" id="ARBA00004123"/>
    </source>
</evidence>
<dbReference type="PANTHER" id="PTHR46239:SF1">
    <property type="entry name" value="DNA REPAIR PROTEIN RAD51 HOMOLOG 3"/>
    <property type="match status" value="1"/>
</dbReference>
<dbReference type="OrthoDB" id="5957327at2759"/>
<keyword evidence="4" id="KW-0067">ATP-binding</keyword>
<dbReference type="GO" id="GO:0033063">
    <property type="term" value="C:Rad51B-Rad51C-Rad51D-XRCC2 complex"/>
    <property type="evidence" value="ECO:0007669"/>
    <property type="project" value="TreeGrafter"/>
</dbReference>
<dbReference type="AlphaFoldDB" id="A0A9P3USD5"/>
<dbReference type="Gene3D" id="3.40.50.300">
    <property type="entry name" value="P-loop containing nucleotide triphosphate hydrolases"/>
    <property type="match status" value="1"/>
</dbReference>
<evidence type="ECO:0000256" key="6">
    <source>
        <dbReference type="ARBA" id="ARBA00023242"/>
    </source>
</evidence>
<keyword evidence="11" id="KW-1185">Reference proteome</keyword>
<dbReference type="GO" id="GO:0000707">
    <property type="term" value="P:meiotic DNA recombinase assembly"/>
    <property type="evidence" value="ECO:0007669"/>
    <property type="project" value="TreeGrafter"/>
</dbReference>
<evidence type="ECO:0000256" key="5">
    <source>
        <dbReference type="ARBA" id="ARBA00023204"/>
    </source>
</evidence>
<dbReference type="InterPro" id="IPR020588">
    <property type="entry name" value="RecA_ATP-bd"/>
</dbReference>
<reference evidence="10" key="1">
    <citation type="submission" date="2022-07" db="EMBL/GenBank/DDBJ databases">
        <title>The genome of Lyophyllum shimeji provides insight into the initial evolution of ectomycorrhizal fungal genome.</title>
        <authorList>
            <person name="Kobayashi Y."/>
            <person name="Shibata T."/>
            <person name="Hirakawa H."/>
            <person name="Shigenobu S."/>
            <person name="Nishiyama T."/>
            <person name="Yamada A."/>
            <person name="Hasebe M."/>
            <person name="Kawaguchi M."/>
        </authorList>
    </citation>
    <scope>NUCLEOTIDE SEQUENCE</scope>
    <source>
        <strain evidence="10">AT787</strain>
    </source>
</reference>
<evidence type="ECO:0000256" key="8">
    <source>
        <dbReference type="SAM" id="SignalP"/>
    </source>
</evidence>
<feature type="domain" description="RecA family profile 1" evidence="9">
    <location>
        <begin position="80"/>
        <end position="244"/>
    </location>
</feature>
<dbReference type="InterPro" id="IPR027417">
    <property type="entry name" value="P-loop_NTPase"/>
</dbReference>
<feature type="region of interest" description="Disordered" evidence="7">
    <location>
        <begin position="291"/>
        <end position="323"/>
    </location>
</feature>
<evidence type="ECO:0000259" key="9">
    <source>
        <dbReference type="PROSITE" id="PS50162"/>
    </source>
</evidence>
<accession>A0A9P3USD5</accession>
<dbReference type="GO" id="GO:0140664">
    <property type="term" value="F:ATP-dependent DNA damage sensor activity"/>
    <property type="evidence" value="ECO:0007669"/>
    <property type="project" value="InterPro"/>
</dbReference>
<dbReference type="SUPFAM" id="SSF52540">
    <property type="entry name" value="P-loop containing nucleoside triphosphate hydrolases"/>
    <property type="match status" value="1"/>
</dbReference>
<name>A0A9P3USD5_LYOSH</name>
<evidence type="ECO:0000313" key="11">
    <source>
        <dbReference type="Proteomes" id="UP001063166"/>
    </source>
</evidence>
<dbReference type="PANTHER" id="PTHR46239">
    <property type="entry name" value="DNA REPAIR PROTEIN RAD51 HOMOLOG 3 RAD51C"/>
    <property type="match status" value="1"/>
</dbReference>
<dbReference type="GO" id="GO:0005657">
    <property type="term" value="C:replication fork"/>
    <property type="evidence" value="ECO:0007669"/>
    <property type="project" value="TreeGrafter"/>
</dbReference>
<keyword evidence="5" id="KW-0234">DNA repair</keyword>
<dbReference type="PROSITE" id="PS50162">
    <property type="entry name" value="RECA_2"/>
    <property type="match status" value="1"/>
</dbReference>
<feature type="signal peptide" evidence="8">
    <location>
        <begin position="1"/>
        <end position="17"/>
    </location>
</feature>
<evidence type="ECO:0000256" key="3">
    <source>
        <dbReference type="ARBA" id="ARBA00022763"/>
    </source>
</evidence>
<dbReference type="GO" id="GO:0005524">
    <property type="term" value="F:ATP binding"/>
    <property type="evidence" value="ECO:0007669"/>
    <property type="project" value="UniProtKB-KW"/>
</dbReference>
<dbReference type="Proteomes" id="UP001063166">
    <property type="component" value="Unassembled WGS sequence"/>
</dbReference>
<keyword evidence="8" id="KW-0732">Signal</keyword>
<feature type="chain" id="PRO_5040184757" evidence="8">
    <location>
        <begin position="18"/>
        <end position="323"/>
    </location>
</feature>
<keyword evidence="3" id="KW-0227">DNA damage</keyword>
<dbReference type="GO" id="GO:0033065">
    <property type="term" value="C:Rad51C-XRCC3 complex"/>
    <property type="evidence" value="ECO:0007669"/>
    <property type="project" value="TreeGrafter"/>
</dbReference>
<dbReference type="GO" id="GO:0007131">
    <property type="term" value="P:reciprocal meiotic recombination"/>
    <property type="evidence" value="ECO:0007669"/>
    <property type="project" value="TreeGrafter"/>
</dbReference>
<feature type="compositionally biased region" description="Basic and acidic residues" evidence="7">
    <location>
        <begin position="312"/>
        <end position="323"/>
    </location>
</feature>
<evidence type="ECO:0000256" key="7">
    <source>
        <dbReference type="SAM" id="MobiDB-lite"/>
    </source>
</evidence>
<protein>
    <submittedName>
        <fullName evidence="10">Strand invasion</fullName>
    </submittedName>
</protein>
<comment type="subcellular location">
    <subcellularLocation>
        <location evidence="1">Nucleus</location>
    </subcellularLocation>
</comment>
<sequence length="323" mass="34078">MSSRPLSSLSLSTPTLALLTRAGYATVQDLQTVSAQALAQDARISLTEAEIILSSCQRPNFSQSLAQPSLTQSAASMANDGGRLSTKCPGIDELLSGGLARGQVLEISGPPGSPKEAVAMDIATSFVEAGHEVIFVDSQNMTSPATLDKVLNTSTRLPPNYSRLVYHSSIQTLLDLMVFIHNLPKLLDSYPKVTLLVLNSISFPFQCSHNLNIPARTALLGKIKQALTVVSATRNVTVVTTSQLSTKILNADGSSGSFDTGAKGVMVPQLGAAYLPGRAYRIILAAEGPTSGSARLISSPGDPQGTGPLRLKPYEVTRDGKMR</sequence>
<gene>
    <name evidence="10" type="ORF">LshimejAT787_1103550</name>
</gene>
<keyword evidence="2" id="KW-0547">Nucleotide-binding</keyword>
<dbReference type="GO" id="GO:0008821">
    <property type="term" value="F:crossover junction DNA endonuclease activity"/>
    <property type="evidence" value="ECO:0007669"/>
    <property type="project" value="TreeGrafter"/>
</dbReference>
<dbReference type="GO" id="GO:0000400">
    <property type="term" value="F:four-way junction DNA binding"/>
    <property type="evidence" value="ECO:0007669"/>
    <property type="project" value="TreeGrafter"/>
</dbReference>
<proteinExistence type="predicted"/>
<keyword evidence="6" id="KW-0539">Nucleus</keyword>
<dbReference type="EMBL" id="BRPK01000011">
    <property type="protein sequence ID" value="GLB42340.1"/>
    <property type="molecule type" value="Genomic_DNA"/>
</dbReference>